<keyword evidence="2" id="KW-1185">Reference proteome</keyword>
<dbReference type="Proteomes" id="UP001148662">
    <property type="component" value="Unassembled WGS sequence"/>
</dbReference>
<evidence type="ECO:0000313" key="2">
    <source>
        <dbReference type="Proteomes" id="UP001148662"/>
    </source>
</evidence>
<gene>
    <name evidence="1" type="ORF">NM688_g1736</name>
</gene>
<comment type="caution">
    <text evidence="1">The sequence shown here is derived from an EMBL/GenBank/DDBJ whole genome shotgun (WGS) entry which is preliminary data.</text>
</comment>
<accession>A0ACC1TAN6</accession>
<reference evidence="1" key="1">
    <citation type="submission" date="2022-07" db="EMBL/GenBank/DDBJ databases">
        <title>Genome Sequence of Phlebia brevispora.</title>
        <authorList>
            <person name="Buettner E."/>
        </authorList>
    </citation>
    <scope>NUCLEOTIDE SEQUENCE</scope>
    <source>
        <strain evidence="1">MPL23</strain>
    </source>
</reference>
<sequence length="469" mass="52433">MKLLTPFDLHRHNLFLPESEPMFLYPASHTASLSDSIQVIGHQLGQLSHYLDFTQLTLDGAKADWATDKLLEAMPWDVVLLPQELLDLHLDHAVCYRFSLPQLAYMPSSSGTDKSTELSALTLGPRRRARASGPWVHFGRGVGRQIHAFPNIQRLLKRGIEGMSKLAEIENGTADDLPSPLCSEYKVFEEILAHIPNFVETICAASADDVKQIAQQIQAGINGARSDNTKGLKAAILRWIRPPGKLLQPEIRDNDKQGRGFNHDVTGALLCPAGWDWNDPDVKQQIRNYERVVDGTMWPVLLYRDGQYDSSDPWKGFLRNELLVKSGKRIFTSPSSAEQEVKATRSGNARLHGMTSMTPAAIAYVATQVRFALSSSSIFNRNDIVTDSERFYNSVREFLLDPTEAEEVKTLLQWWNECLFPGTDKPKSNAPQDASLAINAFKMKRQARPPTLRAESGDGSRIEPTRGVE</sequence>
<evidence type="ECO:0000313" key="1">
    <source>
        <dbReference type="EMBL" id="KAJ3556963.1"/>
    </source>
</evidence>
<dbReference type="EMBL" id="JANHOG010000196">
    <property type="protein sequence ID" value="KAJ3556963.1"/>
    <property type="molecule type" value="Genomic_DNA"/>
</dbReference>
<organism evidence="1 2">
    <name type="scientific">Phlebia brevispora</name>
    <dbReference type="NCBI Taxonomy" id="194682"/>
    <lineage>
        <taxon>Eukaryota</taxon>
        <taxon>Fungi</taxon>
        <taxon>Dikarya</taxon>
        <taxon>Basidiomycota</taxon>
        <taxon>Agaricomycotina</taxon>
        <taxon>Agaricomycetes</taxon>
        <taxon>Polyporales</taxon>
        <taxon>Meruliaceae</taxon>
        <taxon>Phlebia</taxon>
    </lineage>
</organism>
<proteinExistence type="predicted"/>
<name>A0ACC1TAN6_9APHY</name>
<protein>
    <submittedName>
        <fullName evidence="1">Uncharacterized protein</fullName>
    </submittedName>
</protein>